<name>A0A1Y1Z040_9PLEO</name>
<proteinExistence type="predicted"/>
<accession>A0A1Y1Z040</accession>
<evidence type="ECO:0000313" key="3">
    <source>
        <dbReference type="Proteomes" id="UP000193144"/>
    </source>
</evidence>
<sequence length="70" mass="7832">MKAPENRIQTRKYGRTSANPIFHVLLASFLVVSSSAEPEKNQLFQIISKILEHPSIEFVIRSTTSSSGRS</sequence>
<reference evidence="2 3" key="1">
    <citation type="submission" date="2016-07" db="EMBL/GenBank/DDBJ databases">
        <title>Pervasive Adenine N6-methylation of Active Genes in Fungi.</title>
        <authorList>
            <consortium name="DOE Joint Genome Institute"/>
            <person name="Mondo S.J."/>
            <person name="Dannebaum R.O."/>
            <person name="Kuo R.C."/>
            <person name="Labutti K."/>
            <person name="Haridas S."/>
            <person name="Kuo A."/>
            <person name="Salamov A."/>
            <person name="Ahrendt S.R."/>
            <person name="Lipzen A."/>
            <person name="Sullivan W."/>
            <person name="Andreopoulos W.B."/>
            <person name="Clum A."/>
            <person name="Lindquist E."/>
            <person name="Daum C."/>
            <person name="Ramamoorthy G.K."/>
            <person name="Gryganskyi A."/>
            <person name="Culley D."/>
            <person name="Magnuson J.K."/>
            <person name="James T.Y."/>
            <person name="O'Malley M.A."/>
            <person name="Stajich J.E."/>
            <person name="Spatafora J.W."/>
            <person name="Visel A."/>
            <person name="Grigoriev I.V."/>
        </authorList>
    </citation>
    <scope>NUCLEOTIDE SEQUENCE [LARGE SCALE GENOMIC DNA]</scope>
    <source>
        <strain evidence="2 3">CBS 115471</strain>
    </source>
</reference>
<feature type="signal peptide" evidence="1">
    <location>
        <begin position="1"/>
        <end position="36"/>
    </location>
</feature>
<keyword evidence="3" id="KW-1185">Reference proteome</keyword>
<keyword evidence="1" id="KW-0732">Signal</keyword>
<organism evidence="2 3">
    <name type="scientific">Clohesyomyces aquaticus</name>
    <dbReference type="NCBI Taxonomy" id="1231657"/>
    <lineage>
        <taxon>Eukaryota</taxon>
        <taxon>Fungi</taxon>
        <taxon>Dikarya</taxon>
        <taxon>Ascomycota</taxon>
        <taxon>Pezizomycotina</taxon>
        <taxon>Dothideomycetes</taxon>
        <taxon>Pleosporomycetidae</taxon>
        <taxon>Pleosporales</taxon>
        <taxon>Lindgomycetaceae</taxon>
        <taxon>Clohesyomyces</taxon>
    </lineage>
</organism>
<protein>
    <submittedName>
        <fullName evidence="2">Uncharacterized protein</fullName>
    </submittedName>
</protein>
<dbReference type="EMBL" id="MCFA01000144">
    <property type="protein sequence ID" value="ORY03651.1"/>
    <property type="molecule type" value="Genomic_DNA"/>
</dbReference>
<feature type="chain" id="PRO_5013005532" evidence="1">
    <location>
        <begin position="37"/>
        <end position="70"/>
    </location>
</feature>
<comment type="caution">
    <text evidence="2">The sequence shown here is derived from an EMBL/GenBank/DDBJ whole genome shotgun (WGS) entry which is preliminary data.</text>
</comment>
<dbReference type="AlphaFoldDB" id="A0A1Y1Z040"/>
<gene>
    <name evidence="2" type="ORF">BCR34DRAFT_573328</name>
</gene>
<evidence type="ECO:0000313" key="2">
    <source>
        <dbReference type="EMBL" id="ORY03651.1"/>
    </source>
</evidence>
<evidence type="ECO:0000256" key="1">
    <source>
        <dbReference type="SAM" id="SignalP"/>
    </source>
</evidence>
<dbReference type="Proteomes" id="UP000193144">
    <property type="component" value="Unassembled WGS sequence"/>
</dbReference>